<dbReference type="Proteomes" id="UP000077202">
    <property type="component" value="Unassembled WGS sequence"/>
</dbReference>
<dbReference type="InterPro" id="IPR002190">
    <property type="entry name" value="MHD_dom"/>
</dbReference>
<dbReference type="PROSITE" id="PS50838">
    <property type="entry name" value="MAGE"/>
    <property type="match status" value="1"/>
</dbReference>
<dbReference type="EMBL" id="LVLJ01002571">
    <property type="protein sequence ID" value="OAE24574.1"/>
    <property type="molecule type" value="Genomic_DNA"/>
</dbReference>
<protein>
    <recommendedName>
        <fullName evidence="2">MAGE domain-containing protein</fullName>
    </recommendedName>
</protein>
<feature type="domain" description="MAGE" evidence="2">
    <location>
        <begin position="118"/>
        <end position="338"/>
    </location>
</feature>
<feature type="region of interest" description="Disordered" evidence="1">
    <location>
        <begin position="52"/>
        <end position="100"/>
    </location>
</feature>
<dbReference type="PANTHER" id="PTHR11736:SF14">
    <property type="entry name" value="NSE3 HOMOLOG, SMC5-SMC6 COMPLEX COMPONENT"/>
    <property type="match status" value="1"/>
</dbReference>
<dbReference type="AlphaFoldDB" id="A0A176VUU8"/>
<name>A0A176VUU8_MARPO</name>
<organism evidence="3 4">
    <name type="scientific">Marchantia polymorpha subsp. ruderalis</name>
    <dbReference type="NCBI Taxonomy" id="1480154"/>
    <lineage>
        <taxon>Eukaryota</taxon>
        <taxon>Viridiplantae</taxon>
        <taxon>Streptophyta</taxon>
        <taxon>Embryophyta</taxon>
        <taxon>Marchantiophyta</taxon>
        <taxon>Marchantiopsida</taxon>
        <taxon>Marchantiidae</taxon>
        <taxon>Marchantiales</taxon>
        <taxon>Marchantiaceae</taxon>
        <taxon>Marchantia</taxon>
    </lineage>
</organism>
<evidence type="ECO:0000256" key="1">
    <source>
        <dbReference type="SAM" id="MobiDB-lite"/>
    </source>
</evidence>
<dbReference type="InterPro" id="IPR041899">
    <property type="entry name" value="MAGE_WH2"/>
</dbReference>
<feature type="compositionally biased region" description="Polar residues" evidence="1">
    <location>
        <begin position="57"/>
        <end position="84"/>
    </location>
</feature>
<dbReference type="GO" id="GO:0005634">
    <property type="term" value="C:nucleus"/>
    <property type="evidence" value="ECO:0007669"/>
    <property type="project" value="TreeGrafter"/>
</dbReference>
<dbReference type="Pfam" id="PF01454">
    <property type="entry name" value="MAGE"/>
    <property type="match status" value="1"/>
</dbReference>
<accession>A0A176VUU8</accession>
<comment type="caution">
    <text evidence="3">The sequence shown here is derived from an EMBL/GenBank/DDBJ whole genome shotgun (WGS) entry which is preliminary data.</text>
</comment>
<dbReference type="SMART" id="SM01373">
    <property type="entry name" value="MAGE"/>
    <property type="match status" value="1"/>
</dbReference>
<evidence type="ECO:0000313" key="3">
    <source>
        <dbReference type="EMBL" id="OAE24574.1"/>
    </source>
</evidence>
<dbReference type="Gene3D" id="1.10.10.1210">
    <property type="entry name" value="MAGE homology domain, winged helix WH2 motif"/>
    <property type="match status" value="1"/>
</dbReference>
<proteinExistence type="predicted"/>
<reference evidence="3" key="1">
    <citation type="submission" date="2016-03" db="EMBL/GenBank/DDBJ databases">
        <title>Mechanisms controlling the formation of the plant cell surface in tip-growing cells are functionally conserved among land plants.</title>
        <authorList>
            <person name="Honkanen S."/>
            <person name="Jones V.A."/>
            <person name="Morieri G."/>
            <person name="Champion C."/>
            <person name="Hetherington A.J."/>
            <person name="Kelly S."/>
            <person name="Saint-Marcoux D."/>
            <person name="Proust H."/>
            <person name="Prescott H."/>
            <person name="Dolan L."/>
        </authorList>
    </citation>
    <scope>NUCLEOTIDE SEQUENCE [LARGE SCALE GENOMIC DNA]</scope>
    <source>
        <tissue evidence="3">Whole gametophyte</tissue>
    </source>
</reference>
<dbReference type="PANTHER" id="PTHR11736">
    <property type="entry name" value="MELANOMA-ASSOCIATED ANTIGEN MAGE ANTIGEN"/>
    <property type="match status" value="1"/>
</dbReference>
<gene>
    <name evidence="3" type="ORF">AXG93_2415s1560</name>
</gene>
<dbReference type="Gene3D" id="1.10.10.1200">
    <property type="entry name" value="MAGE homology domain, winged helix WH1 motif"/>
    <property type="match status" value="1"/>
</dbReference>
<dbReference type="InterPro" id="IPR037445">
    <property type="entry name" value="MAGE"/>
</dbReference>
<evidence type="ECO:0000259" key="2">
    <source>
        <dbReference type="PROSITE" id="PS50838"/>
    </source>
</evidence>
<keyword evidence="4" id="KW-1185">Reference proteome</keyword>
<sequence>MSAVLEIQAELGMSLDDLTARWSSRRVQSGIVGKRAHRRSIPYEVFPREKSGLAHLSSRSRAANGHMGSSRQNTSTQNGSQRQPAHNRAEPGSSHQGSYRNNEEDFAQTQAILSDEETNKLVAEVMRHMLFKNYQQPGVPVSRVELTGIITKTYKQRYLSSHVISMAQKKLLEIFGLEMKEYNRLRSLTKTGRGINNEKQVETKEYVLRSVIPADLRKQYIDTRESAATYGLATIVIGIIKSFGETCPEEVLWQNLRRLDIKEDDLHHPTFGNVKHAVELLAKQRYIQKEKLINSEGDGFVYELAERALDETCLARLDAFMYSIVQRNPEALLAGQGE</sequence>
<dbReference type="InterPro" id="IPR041898">
    <property type="entry name" value="MAGE_WH1"/>
</dbReference>
<evidence type="ECO:0000313" key="4">
    <source>
        <dbReference type="Proteomes" id="UP000077202"/>
    </source>
</evidence>